<organism evidence="1 2">
    <name type="scientific">Pluteus cervinus</name>
    <dbReference type="NCBI Taxonomy" id="181527"/>
    <lineage>
        <taxon>Eukaryota</taxon>
        <taxon>Fungi</taxon>
        <taxon>Dikarya</taxon>
        <taxon>Basidiomycota</taxon>
        <taxon>Agaricomycotina</taxon>
        <taxon>Agaricomycetes</taxon>
        <taxon>Agaricomycetidae</taxon>
        <taxon>Agaricales</taxon>
        <taxon>Pluteineae</taxon>
        <taxon>Pluteaceae</taxon>
        <taxon>Pluteus</taxon>
    </lineage>
</organism>
<dbReference type="EMBL" id="ML208328">
    <property type="protein sequence ID" value="TFK69602.1"/>
    <property type="molecule type" value="Genomic_DNA"/>
</dbReference>
<evidence type="ECO:0000313" key="1">
    <source>
        <dbReference type="EMBL" id="TFK69602.1"/>
    </source>
</evidence>
<feature type="non-terminal residue" evidence="1">
    <location>
        <position position="109"/>
    </location>
</feature>
<proteinExistence type="predicted"/>
<evidence type="ECO:0000313" key="2">
    <source>
        <dbReference type="Proteomes" id="UP000308600"/>
    </source>
</evidence>
<protein>
    <submittedName>
        <fullName evidence="1">Uncharacterized protein</fullName>
    </submittedName>
</protein>
<sequence>MDQEPGEAARQKIDAEILKLRIQIAKLSTIRNSLAPISRLDPELLIIIWIYARNSSPISSKSKMAMAISWVSGDWRRISLNWSWLWSDIDFDHTNGVRAFLARSQQAPL</sequence>
<gene>
    <name evidence="1" type="ORF">BDN72DRAFT_767732</name>
</gene>
<reference evidence="1 2" key="1">
    <citation type="journal article" date="2019" name="Nat. Ecol. Evol.">
        <title>Megaphylogeny resolves global patterns of mushroom evolution.</title>
        <authorList>
            <person name="Varga T."/>
            <person name="Krizsan K."/>
            <person name="Foldi C."/>
            <person name="Dima B."/>
            <person name="Sanchez-Garcia M."/>
            <person name="Sanchez-Ramirez S."/>
            <person name="Szollosi G.J."/>
            <person name="Szarkandi J.G."/>
            <person name="Papp V."/>
            <person name="Albert L."/>
            <person name="Andreopoulos W."/>
            <person name="Angelini C."/>
            <person name="Antonin V."/>
            <person name="Barry K.W."/>
            <person name="Bougher N.L."/>
            <person name="Buchanan P."/>
            <person name="Buyck B."/>
            <person name="Bense V."/>
            <person name="Catcheside P."/>
            <person name="Chovatia M."/>
            <person name="Cooper J."/>
            <person name="Damon W."/>
            <person name="Desjardin D."/>
            <person name="Finy P."/>
            <person name="Geml J."/>
            <person name="Haridas S."/>
            <person name="Hughes K."/>
            <person name="Justo A."/>
            <person name="Karasinski D."/>
            <person name="Kautmanova I."/>
            <person name="Kiss B."/>
            <person name="Kocsube S."/>
            <person name="Kotiranta H."/>
            <person name="LaButti K.M."/>
            <person name="Lechner B.E."/>
            <person name="Liimatainen K."/>
            <person name="Lipzen A."/>
            <person name="Lukacs Z."/>
            <person name="Mihaltcheva S."/>
            <person name="Morgado L.N."/>
            <person name="Niskanen T."/>
            <person name="Noordeloos M.E."/>
            <person name="Ohm R.A."/>
            <person name="Ortiz-Santana B."/>
            <person name="Ovrebo C."/>
            <person name="Racz N."/>
            <person name="Riley R."/>
            <person name="Savchenko A."/>
            <person name="Shiryaev A."/>
            <person name="Soop K."/>
            <person name="Spirin V."/>
            <person name="Szebenyi C."/>
            <person name="Tomsovsky M."/>
            <person name="Tulloss R.E."/>
            <person name="Uehling J."/>
            <person name="Grigoriev I.V."/>
            <person name="Vagvolgyi C."/>
            <person name="Papp T."/>
            <person name="Martin F.M."/>
            <person name="Miettinen O."/>
            <person name="Hibbett D.S."/>
            <person name="Nagy L.G."/>
        </authorList>
    </citation>
    <scope>NUCLEOTIDE SEQUENCE [LARGE SCALE GENOMIC DNA]</scope>
    <source>
        <strain evidence="1 2">NL-1719</strain>
    </source>
</reference>
<name>A0ACD3AVI8_9AGAR</name>
<dbReference type="Proteomes" id="UP000308600">
    <property type="component" value="Unassembled WGS sequence"/>
</dbReference>
<keyword evidence="2" id="KW-1185">Reference proteome</keyword>
<accession>A0ACD3AVI8</accession>